<dbReference type="Gene3D" id="3.40.640.10">
    <property type="entry name" value="Type I PLP-dependent aspartate aminotransferase-like (Major domain)"/>
    <property type="match status" value="1"/>
</dbReference>
<sequence>MIYDFITNMYFTGMTHGGMIHLSRAKEPEVFRGFWLFFCISKYLKEEIYMEYEISNRLSGVHGSMIRELFKLGASKDIISFGGGNPSAETFPCKEIEEIAAKGLGENPVSLLQYGLSEGYTPLRDTMKKYLEKKEGFDFENNELFIVSGGQQCADLTTKALVNEGDVVLTEEPAFVGCLNTFRSYGAKLVGIPMEQDGMNINALEEALKANPDAKLLYTIPSFQNPTGITTSLEKRKKVYELCCKYDIAILEDNPYGELRFAGENVPTIKSMDTEGRVIYAGSFSKVMAPAFRLGFLVFNKSLTGPLTVAKQCTDVHSTVLFQYICNEYINNYDFDKHLEDSRKVYEHKCNLMMECMKKEFHPSVTFGHPEGGLFVMAFLPEGMDSAPFVREAINRGVLSVPGAAFLADESQKSNGFRLNYSTPSDEQIVKGIEILGKLTYEWIK</sequence>
<gene>
    <name evidence="8" type="ordered locus">EUBELI_00180</name>
</gene>
<evidence type="ECO:0000256" key="5">
    <source>
        <dbReference type="ARBA" id="ARBA00022679"/>
    </source>
</evidence>
<dbReference type="Pfam" id="PF00155">
    <property type="entry name" value="Aminotran_1_2"/>
    <property type="match status" value="1"/>
</dbReference>
<dbReference type="EMBL" id="CP001104">
    <property type="protein sequence ID" value="ACR71216.1"/>
    <property type="molecule type" value="Genomic_DNA"/>
</dbReference>
<dbReference type="SUPFAM" id="SSF53383">
    <property type="entry name" value="PLP-dependent transferases"/>
    <property type="match status" value="1"/>
</dbReference>
<dbReference type="GO" id="GO:1901605">
    <property type="term" value="P:alpha-amino acid metabolic process"/>
    <property type="evidence" value="ECO:0007669"/>
    <property type="project" value="TreeGrafter"/>
</dbReference>
<dbReference type="InterPro" id="IPR015422">
    <property type="entry name" value="PyrdxlP-dep_Trfase_small"/>
</dbReference>
<dbReference type="InterPro" id="IPR015424">
    <property type="entry name" value="PyrdxlP-dep_Trfase"/>
</dbReference>
<keyword evidence="5" id="KW-0808">Transferase</keyword>
<reference evidence="8 9" key="1">
    <citation type="journal article" date="2009" name="Proc. Natl. Acad. Sci. U.S.A.">
        <title>Characterizing a model human gut microbiota composed of members of its two dominant bacterial phyla.</title>
        <authorList>
            <person name="Mahowald M.A."/>
            <person name="Rey F.E."/>
            <person name="Seedorf H."/>
            <person name="Turnbaugh P.J."/>
            <person name="Fulton R.S."/>
            <person name="Wollam A."/>
            <person name="Shah N."/>
            <person name="Wang C."/>
            <person name="Magrini V."/>
            <person name="Wilson R.K."/>
            <person name="Cantarel B.L."/>
            <person name="Coutinho P.M."/>
            <person name="Henrissat B."/>
            <person name="Crock L.W."/>
            <person name="Russell A."/>
            <person name="Verberkmoes N.C."/>
            <person name="Hettich R.L."/>
            <person name="Gordon J.I."/>
        </authorList>
    </citation>
    <scope>NUCLEOTIDE SEQUENCE [LARGE SCALE GENOMIC DNA]</scope>
    <source>
        <strain evidence="9">ATCC 27750 / DSM 3376 / VPI C15-48 / C15-B4</strain>
    </source>
</reference>
<evidence type="ECO:0000259" key="7">
    <source>
        <dbReference type="Pfam" id="PF00155"/>
    </source>
</evidence>
<keyword evidence="9" id="KW-1185">Reference proteome</keyword>
<dbReference type="GO" id="GO:0008483">
    <property type="term" value="F:transaminase activity"/>
    <property type="evidence" value="ECO:0007669"/>
    <property type="project" value="UniProtKB-KW"/>
</dbReference>
<dbReference type="eggNOG" id="COG1167">
    <property type="taxonomic scope" value="Bacteria"/>
</dbReference>
<name>C4Z226_LACE2</name>
<dbReference type="InterPro" id="IPR004839">
    <property type="entry name" value="Aminotransferase_I/II_large"/>
</dbReference>
<protein>
    <recommendedName>
        <fullName evidence="7">Aminotransferase class I/classII large domain-containing protein</fullName>
    </recommendedName>
</protein>
<dbReference type="InterPro" id="IPR050859">
    <property type="entry name" value="Class-I_PLP-dep_aminotransf"/>
</dbReference>
<feature type="domain" description="Aminotransferase class I/classII large" evidence="7">
    <location>
        <begin position="77"/>
        <end position="434"/>
    </location>
</feature>
<keyword evidence="4" id="KW-0032">Aminotransferase</keyword>
<dbReference type="FunFam" id="3.40.640.10:FF:000053">
    <property type="entry name" value="Aminotransferase, class I"/>
    <property type="match status" value="1"/>
</dbReference>
<dbReference type="Proteomes" id="UP000001476">
    <property type="component" value="Chromosome"/>
</dbReference>
<dbReference type="PANTHER" id="PTHR42790:SF19">
    <property type="entry name" value="KYNURENINE_ALPHA-AMINOADIPATE AMINOTRANSFERASE, MITOCHONDRIAL"/>
    <property type="match status" value="1"/>
</dbReference>
<comment type="cofactor">
    <cofactor evidence="1">
        <name>pyridoxal 5'-phosphate</name>
        <dbReference type="ChEBI" id="CHEBI:597326"/>
    </cofactor>
</comment>
<evidence type="ECO:0000313" key="9">
    <source>
        <dbReference type="Proteomes" id="UP000001476"/>
    </source>
</evidence>
<evidence type="ECO:0000256" key="1">
    <source>
        <dbReference type="ARBA" id="ARBA00001933"/>
    </source>
</evidence>
<evidence type="ECO:0000256" key="3">
    <source>
        <dbReference type="ARBA" id="ARBA00011738"/>
    </source>
</evidence>
<dbReference type="GO" id="GO:0030170">
    <property type="term" value="F:pyridoxal phosphate binding"/>
    <property type="evidence" value="ECO:0007669"/>
    <property type="project" value="InterPro"/>
</dbReference>
<dbReference type="HOGENOM" id="CLU_017584_0_6_9"/>
<organism evidence="8 9">
    <name type="scientific">Lachnospira eligens (strain ATCC 27750 / DSM 3376 / VPI C15-48 / C15-B4)</name>
    <name type="common">Eubacterium eligens</name>
    <dbReference type="NCBI Taxonomy" id="515620"/>
    <lineage>
        <taxon>Bacteria</taxon>
        <taxon>Bacillati</taxon>
        <taxon>Bacillota</taxon>
        <taxon>Clostridia</taxon>
        <taxon>Lachnospirales</taxon>
        <taxon>Lachnospiraceae</taxon>
        <taxon>Lachnospira</taxon>
    </lineage>
</organism>
<evidence type="ECO:0000256" key="6">
    <source>
        <dbReference type="ARBA" id="ARBA00022898"/>
    </source>
</evidence>
<dbReference type="KEGG" id="eel:EUBELI_00180"/>
<evidence type="ECO:0000313" key="8">
    <source>
        <dbReference type="EMBL" id="ACR71216.1"/>
    </source>
</evidence>
<evidence type="ECO:0000256" key="2">
    <source>
        <dbReference type="ARBA" id="ARBA00007441"/>
    </source>
</evidence>
<dbReference type="AlphaFoldDB" id="C4Z226"/>
<dbReference type="CDD" id="cd00609">
    <property type="entry name" value="AAT_like"/>
    <property type="match status" value="1"/>
</dbReference>
<comment type="similarity">
    <text evidence="2">Belongs to the class-I pyridoxal-phosphate-dependent aminotransferase family.</text>
</comment>
<evidence type="ECO:0000256" key="4">
    <source>
        <dbReference type="ARBA" id="ARBA00022576"/>
    </source>
</evidence>
<accession>C4Z226</accession>
<keyword evidence="6" id="KW-0663">Pyridoxal phosphate</keyword>
<dbReference type="InterPro" id="IPR015421">
    <property type="entry name" value="PyrdxlP-dep_Trfase_major"/>
</dbReference>
<dbReference type="Gene3D" id="3.90.1150.10">
    <property type="entry name" value="Aspartate Aminotransferase, domain 1"/>
    <property type="match status" value="1"/>
</dbReference>
<proteinExistence type="inferred from homology"/>
<dbReference type="PANTHER" id="PTHR42790">
    <property type="entry name" value="AMINOTRANSFERASE"/>
    <property type="match status" value="1"/>
</dbReference>
<comment type="subunit">
    <text evidence="3">Homodimer.</text>
</comment>